<dbReference type="InterPro" id="IPR013766">
    <property type="entry name" value="Thioredoxin_domain"/>
</dbReference>
<comment type="caution">
    <text evidence="2">The sequence shown here is derived from an EMBL/GenBank/DDBJ whole genome shotgun (WGS) entry which is preliminary data.</text>
</comment>
<dbReference type="OrthoDB" id="1495530at2"/>
<evidence type="ECO:0000313" key="3">
    <source>
        <dbReference type="Proteomes" id="UP000321720"/>
    </source>
</evidence>
<sequence>MSGAENPTVLTPADLGSALGEVATVVQFSSTFCQPCRATRLVVERAVATWPGVRHVELDVARDTALGQRLEIAVTPTVLVLDAAGRVRRRATGIPTLAQVRAALAEVTAVTPRT</sequence>
<dbReference type="Proteomes" id="UP000321720">
    <property type="component" value="Unassembled WGS sequence"/>
</dbReference>
<evidence type="ECO:0000313" key="2">
    <source>
        <dbReference type="EMBL" id="GEL94274.1"/>
    </source>
</evidence>
<gene>
    <name evidence="2" type="ORF">CCO02nite_09320</name>
</gene>
<protein>
    <recommendedName>
        <fullName evidence="1">Thioredoxin domain-containing protein</fullName>
    </recommendedName>
</protein>
<dbReference type="InterPro" id="IPR036249">
    <property type="entry name" value="Thioredoxin-like_sf"/>
</dbReference>
<reference evidence="2 3" key="1">
    <citation type="submission" date="2019-07" db="EMBL/GenBank/DDBJ databases">
        <title>Whole genome shotgun sequence of Cellulomonas composti NBRC 100758.</title>
        <authorList>
            <person name="Hosoyama A."/>
            <person name="Uohara A."/>
            <person name="Ohji S."/>
            <person name="Ichikawa N."/>
        </authorList>
    </citation>
    <scope>NUCLEOTIDE SEQUENCE [LARGE SCALE GENOMIC DNA]</scope>
    <source>
        <strain evidence="2 3">NBRC 100758</strain>
    </source>
</reference>
<dbReference type="SUPFAM" id="SSF52833">
    <property type="entry name" value="Thioredoxin-like"/>
    <property type="match status" value="1"/>
</dbReference>
<accession>A0A511J8H8</accession>
<keyword evidence="3" id="KW-1185">Reference proteome</keyword>
<name>A0A511J8H8_9CELL</name>
<evidence type="ECO:0000259" key="1">
    <source>
        <dbReference type="PROSITE" id="PS51352"/>
    </source>
</evidence>
<dbReference type="CDD" id="cd02947">
    <property type="entry name" value="TRX_family"/>
    <property type="match status" value="1"/>
</dbReference>
<dbReference type="RefSeq" id="WP_146841886.1">
    <property type="nucleotide sequence ID" value="NZ_BJWG01000003.1"/>
</dbReference>
<feature type="domain" description="Thioredoxin" evidence="1">
    <location>
        <begin position="1"/>
        <end position="109"/>
    </location>
</feature>
<proteinExistence type="predicted"/>
<dbReference type="Gene3D" id="3.40.30.10">
    <property type="entry name" value="Glutaredoxin"/>
    <property type="match status" value="1"/>
</dbReference>
<dbReference type="AlphaFoldDB" id="A0A511J8H8"/>
<dbReference type="Pfam" id="PF00085">
    <property type="entry name" value="Thioredoxin"/>
    <property type="match status" value="1"/>
</dbReference>
<organism evidence="2 3">
    <name type="scientific">Cellulomonas composti</name>
    <dbReference type="NCBI Taxonomy" id="266130"/>
    <lineage>
        <taxon>Bacteria</taxon>
        <taxon>Bacillati</taxon>
        <taxon>Actinomycetota</taxon>
        <taxon>Actinomycetes</taxon>
        <taxon>Micrococcales</taxon>
        <taxon>Cellulomonadaceae</taxon>
        <taxon>Cellulomonas</taxon>
    </lineage>
</organism>
<dbReference type="PROSITE" id="PS51352">
    <property type="entry name" value="THIOREDOXIN_2"/>
    <property type="match status" value="1"/>
</dbReference>
<dbReference type="EMBL" id="BJWG01000003">
    <property type="protein sequence ID" value="GEL94274.1"/>
    <property type="molecule type" value="Genomic_DNA"/>
</dbReference>